<dbReference type="PANTHER" id="PTHR36007:SF2">
    <property type="entry name" value="TRANSPORT PROTEIN-RELATED"/>
    <property type="match status" value="1"/>
</dbReference>
<evidence type="ECO:0000256" key="1">
    <source>
        <dbReference type="SAM" id="MobiDB-lite"/>
    </source>
</evidence>
<keyword evidence="2" id="KW-1133">Transmembrane helix</keyword>
<dbReference type="OrthoDB" id="2018918at2759"/>
<keyword evidence="4" id="KW-1185">Reference proteome</keyword>
<keyword evidence="2" id="KW-0812">Transmembrane</keyword>
<dbReference type="PANTHER" id="PTHR36007">
    <property type="entry name" value="TRANSPORT PROTEIN-RELATED"/>
    <property type="match status" value="1"/>
</dbReference>
<reference evidence="3 4" key="1">
    <citation type="journal article" date="2010" name="Nature">
        <title>The Ectocarpus genome and the independent evolution of multicellularity in brown algae.</title>
        <authorList>
            <person name="Cock J.M."/>
            <person name="Sterck L."/>
            <person name="Rouze P."/>
            <person name="Scornet D."/>
            <person name="Allen A.E."/>
            <person name="Amoutzias G."/>
            <person name="Anthouard V."/>
            <person name="Artiguenave F."/>
            <person name="Aury J.M."/>
            <person name="Badger J.H."/>
            <person name="Beszteri B."/>
            <person name="Billiau K."/>
            <person name="Bonnet E."/>
            <person name="Bothwell J.H."/>
            <person name="Bowler C."/>
            <person name="Boyen C."/>
            <person name="Brownlee C."/>
            <person name="Carrano C.J."/>
            <person name="Charrier B."/>
            <person name="Cho G.Y."/>
            <person name="Coelho S.M."/>
            <person name="Collen J."/>
            <person name="Corre E."/>
            <person name="Da Silva C."/>
            <person name="Delage L."/>
            <person name="Delaroque N."/>
            <person name="Dittami S.M."/>
            <person name="Doulbeau S."/>
            <person name="Elias M."/>
            <person name="Farnham G."/>
            <person name="Gachon C.M."/>
            <person name="Gschloessl B."/>
            <person name="Heesch S."/>
            <person name="Jabbari K."/>
            <person name="Jubin C."/>
            <person name="Kawai H."/>
            <person name="Kimura K."/>
            <person name="Kloareg B."/>
            <person name="Kupper F.C."/>
            <person name="Lang D."/>
            <person name="Le Bail A."/>
            <person name="Leblanc C."/>
            <person name="Lerouge P."/>
            <person name="Lohr M."/>
            <person name="Lopez P.J."/>
            <person name="Martens C."/>
            <person name="Maumus F."/>
            <person name="Michel G."/>
            <person name="Miranda-Saavedra D."/>
            <person name="Morales J."/>
            <person name="Moreau H."/>
            <person name="Motomura T."/>
            <person name="Nagasato C."/>
            <person name="Napoli C.A."/>
            <person name="Nelson D.R."/>
            <person name="Nyvall-Collen P."/>
            <person name="Peters A.F."/>
            <person name="Pommier C."/>
            <person name="Potin P."/>
            <person name="Poulain J."/>
            <person name="Quesneville H."/>
            <person name="Read B."/>
            <person name="Rensing S.A."/>
            <person name="Ritter A."/>
            <person name="Rousvoal S."/>
            <person name="Samanta M."/>
            <person name="Samson G."/>
            <person name="Schroeder D.C."/>
            <person name="Segurens B."/>
            <person name="Strittmatter M."/>
            <person name="Tonon T."/>
            <person name="Tregear J.W."/>
            <person name="Valentin K."/>
            <person name="von Dassow P."/>
            <person name="Yamagishi T."/>
            <person name="Van de Peer Y."/>
            <person name="Wincker P."/>
        </authorList>
    </citation>
    <scope>NUCLEOTIDE SEQUENCE [LARGE SCALE GENOMIC DNA]</scope>
    <source>
        <strain evidence="4">Ec32 / CCAP1310/4</strain>
    </source>
</reference>
<feature type="transmembrane region" description="Helical" evidence="2">
    <location>
        <begin position="282"/>
        <end position="300"/>
    </location>
</feature>
<dbReference type="Proteomes" id="UP000002630">
    <property type="component" value="Linkage Group LG17"/>
</dbReference>
<dbReference type="InParanoid" id="D8LLW4"/>
<protein>
    <recommendedName>
        <fullName evidence="5">Small multi-drug export protein</fullName>
    </recommendedName>
</protein>
<dbReference type="EMBL" id="FN648575">
    <property type="protein sequence ID" value="CBN77178.1"/>
    <property type="molecule type" value="Genomic_DNA"/>
</dbReference>
<keyword evidence="2" id="KW-0472">Membrane</keyword>
<feature type="transmembrane region" description="Helical" evidence="2">
    <location>
        <begin position="112"/>
        <end position="130"/>
    </location>
</feature>
<evidence type="ECO:0000256" key="2">
    <source>
        <dbReference type="SAM" id="Phobius"/>
    </source>
</evidence>
<sequence>MATAFLASSPKVAPLFTTQPLSSYSPLRSLEQRAPRRQQPLQLPHEATKRGTGRAATVARMTPGHHSQQAQGRDAPEHERPVVASAGLSTFDPENSPARLPSRKKPLFTPRFAALTASALAVGLAVSVLAPGTASAAVKAIVAGSEDEAHLHVGQKVAKFFRRGGLPDWATLMTISAMPVVELRGGVPVGIWMGMPIAKVFGLCVAGNMIPIPVILLALRSSFVQKLAKPVLDRAREKAAGFGDEKSQALALTLFVGIPLPGTGAWTGAMGAFLLGMPFQKAMLSIFVGVVSAGVIMSCLTLAGKAGALVATAVLAVFCVTNILGGGEDGGNKASDFASK</sequence>
<accession>D8LLW4</accession>
<dbReference type="InterPro" id="IPR009577">
    <property type="entry name" value="Sm_multidrug_ex"/>
</dbReference>
<dbReference type="AlphaFoldDB" id="D8LLW4"/>
<name>D8LLW4_ECTSI</name>
<feature type="region of interest" description="Disordered" evidence="1">
    <location>
        <begin position="1"/>
        <end position="79"/>
    </location>
</feature>
<feature type="compositionally biased region" description="Polar residues" evidence="1">
    <location>
        <begin position="16"/>
        <end position="26"/>
    </location>
</feature>
<evidence type="ECO:0000313" key="4">
    <source>
        <dbReference type="Proteomes" id="UP000002630"/>
    </source>
</evidence>
<organism evidence="3 4">
    <name type="scientific">Ectocarpus siliculosus</name>
    <name type="common">Brown alga</name>
    <name type="synonym">Conferva siliculosa</name>
    <dbReference type="NCBI Taxonomy" id="2880"/>
    <lineage>
        <taxon>Eukaryota</taxon>
        <taxon>Sar</taxon>
        <taxon>Stramenopiles</taxon>
        <taxon>Ochrophyta</taxon>
        <taxon>PX clade</taxon>
        <taxon>Phaeophyceae</taxon>
        <taxon>Ectocarpales</taxon>
        <taxon>Ectocarpaceae</taxon>
        <taxon>Ectocarpus</taxon>
    </lineage>
</organism>
<dbReference type="OMA" id="DWATLMT"/>
<evidence type="ECO:0008006" key="5">
    <source>
        <dbReference type="Google" id="ProtNLM"/>
    </source>
</evidence>
<evidence type="ECO:0000313" key="3">
    <source>
        <dbReference type="EMBL" id="CBN77178.1"/>
    </source>
</evidence>
<dbReference type="eggNOG" id="ENOG502QUXG">
    <property type="taxonomic scope" value="Eukaryota"/>
</dbReference>
<feature type="transmembrane region" description="Helical" evidence="2">
    <location>
        <begin position="307"/>
        <end position="325"/>
    </location>
</feature>
<dbReference type="EMBL" id="FN649742">
    <property type="protein sequence ID" value="CBN77178.1"/>
    <property type="molecule type" value="Genomic_DNA"/>
</dbReference>
<dbReference type="GO" id="GO:0009507">
    <property type="term" value="C:chloroplast"/>
    <property type="evidence" value="ECO:0007669"/>
    <property type="project" value="TreeGrafter"/>
</dbReference>
<feature type="transmembrane region" description="Helical" evidence="2">
    <location>
        <begin position="200"/>
        <end position="219"/>
    </location>
</feature>
<feature type="transmembrane region" description="Helical" evidence="2">
    <location>
        <begin position="249"/>
        <end position="276"/>
    </location>
</feature>
<dbReference type="Pfam" id="PF06695">
    <property type="entry name" value="Sm_multidrug_ex"/>
    <property type="match status" value="1"/>
</dbReference>
<proteinExistence type="predicted"/>
<gene>
    <name evidence="3" type="ORF">Esi_0038_0035</name>
</gene>